<evidence type="ECO:0000259" key="1">
    <source>
        <dbReference type="Pfam" id="PF13472"/>
    </source>
</evidence>
<protein>
    <recommendedName>
        <fullName evidence="1">SGNH hydrolase-type esterase domain-containing protein</fullName>
    </recommendedName>
</protein>
<dbReference type="Pfam" id="PF13472">
    <property type="entry name" value="Lipase_GDSL_2"/>
    <property type="match status" value="1"/>
</dbReference>
<dbReference type="Proteomes" id="UP000297777">
    <property type="component" value="Unassembled WGS sequence"/>
</dbReference>
<dbReference type="PANTHER" id="PTHR14209">
    <property type="entry name" value="ISOAMYL ACETATE-HYDROLYZING ESTERASE 1"/>
    <property type="match status" value="1"/>
</dbReference>
<accession>A0A4Z1ES95</accession>
<organism evidence="2 3">
    <name type="scientific">Botrytis tulipae</name>
    <dbReference type="NCBI Taxonomy" id="87230"/>
    <lineage>
        <taxon>Eukaryota</taxon>
        <taxon>Fungi</taxon>
        <taxon>Dikarya</taxon>
        <taxon>Ascomycota</taxon>
        <taxon>Pezizomycotina</taxon>
        <taxon>Leotiomycetes</taxon>
        <taxon>Helotiales</taxon>
        <taxon>Sclerotiniaceae</taxon>
        <taxon>Botrytis</taxon>
    </lineage>
</organism>
<proteinExistence type="predicted"/>
<dbReference type="InterPro" id="IPR013830">
    <property type="entry name" value="SGNH_hydro"/>
</dbReference>
<dbReference type="InterPro" id="IPR045136">
    <property type="entry name" value="Iah1-like"/>
</dbReference>
<reference evidence="2 3" key="1">
    <citation type="submission" date="2017-12" db="EMBL/GenBank/DDBJ databases">
        <title>Comparative genomics of Botrytis spp.</title>
        <authorList>
            <person name="Valero-Jimenez C.A."/>
            <person name="Tapia P."/>
            <person name="Veloso J."/>
            <person name="Silva-Moreno E."/>
            <person name="Staats M."/>
            <person name="Valdes J.H."/>
            <person name="Van Kan J.A.L."/>
        </authorList>
    </citation>
    <scope>NUCLEOTIDE SEQUENCE [LARGE SCALE GENOMIC DNA]</scope>
    <source>
        <strain evidence="2 3">Bt9001</strain>
    </source>
</reference>
<dbReference type="SUPFAM" id="SSF52266">
    <property type="entry name" value="SGNH hydrolase"/>
    <property type="match status" value="1"/>
</dbReference>
<feature type="domain" description="SGNH hydrolase-type esterase" evidence="1">
    <location>
        <begin position="30"/>
        <end position="186"/>
    </location>
</feature>
<dbReference type="AlphaFoldDB" id="A0A4Z1ES95"/>
<dbReference type="Gene3D" id="3.40.50.1110">
    <property type="entry name" value="SGNH hydrolase"/>
    <property type="match status" value="1"/>
</dbReference>
<keyword evidence="3" id="KW-1185">Reference proteome</keyword>
<gene>
    <name evidence="2" type="ORF">BTUL_0062g00520</name>
</gene>
<name>A0A4Z1ES95_9HELO</name>
<dbReference type="EMBL" id="PQXH01000062">
    <property type="protein sequence ID" value="TGO13878.1"/>
    <property type="molecule type" value="Genomic_DNA"/>
</dbReference>
<evidence type="ECO:0000313" key="3">
    <source>
        <dbReference type="Proteomes" id="UP000297777"/>
    </source>
</evidence>
<dbReference type="PANTHER" id="PTHR14209:SF19">
    <property type="entry name" value="ISOAMYL ACETATE-HYDROLYZING ESTERASE 1 HOMOLOG"/>
    <property type="match status" value="1"/>
</dbReference>
<evidence type="ECO:0000313" key="2">
    <source>
        <dbReference type="EMBL" id="TGO13878.1"/>
    </source>
</evidence>
<dbReference type="OrthoDB" id="671439at2759"/>
<sequence>MPKLFSICQETRRHKQRLQSYPEQKAKANQLIFFGANDLNRGPSTKQHVPLPQFVINLKAIISHPLIQAHSPKIILVTPGPVDEATSRIMNIEWANSDEPRRVSWTREYRDAVKKVGEEEGLGVVDIWSAFMGACGWKEGDNPAEMPGLEVNGKDKKLTKLLYDEQYSGGLIDVTGLHFSGEGYKILFDEMTKLIAEKYPDETPENIKNPIQMQWEIDIGW</sequence>
<comment type="caution">
    <text evidence="2">The sequence shown here is derived from an EMBL/GenBank/DDBJ whole genome shotgun (WGS) entry which is preliminary data.</text>
</comment>
<dbReference type="InterPro" id="IPR036514">
    <property type="entry name" value="SGNH_hydro_sf"/>
</dbReference>